<protein>
    <submittedName>
        <fullName evidence="2">Uncharacterized protein</fullName>
    </submittedName>
</protein>
<sequence>MHKQKIAVLGLIFVALMAAVTVVAHMSCIWLGEACYRAQLAPNILVESAKHGTWLAPVATVGVSLLFAICGAYALAGAGLIRRLPLTYLALMVIGILCVIRGLAGLVLSMVFIDLVTLFSVIASVIWFMCGILTCLALKWVPNIKMAPASSTST</sequence>
<keyword evidence="1" id="KW-1133">Transmembrane helix</keyword>
<gene>
    <name evidence="2" type="ORF">PL2TA16_00773</name>
</gene>
<proteinExistence type="predicted"/>
<name>V4HY82_PSEL2</name>
<keyword evidence="1" id="KW-0472">Membrane</keyword>
<organism evidence="2 3">
    <name type="scientific">Pseudoalteromonas luteoviolacea (strain 2ta16)</name>
    <dbReference type="NCBI Taxonomy" id="1353533"/>
    <lineage>
        <taxon>Bacteria</taxon>
        <taxon>Pseudomonadati</taxon>
        <taxon>Pseudomonadota</taxon>
        <taxon>Gammaproteobacteria</taxon>
        <taxon>Alteromonadales</taxon>
        <taxon>Pseudoalteromonadaceae</taxon>
        <taxon>Pseudoalteromonas</taxon>
    </lineage>
</organism>
<dbReference type="PATRIC" id="fig|1353533.3.peg.1210"/>
<comment type="caution">
    <text evidence="2">The sequence shown here is derived from an EMBL/GenBank/DDBJ whole genome shotgun (WGS) entry which is preliminary data.</text>
</comment>
<reference evidence="2 3" key="1">
    <citation type="submission" date="2013-07" db="EMBL/GenBank/DDBJ databases">
        <title>Draft genome sequence of Pseudoalteromonas luteoviolacea 2ta16.</title>
        <authorList>
            <person name="Allen E.E."/>
            <person name="Azam F."/>
            <person name="Podell S."/>
        </authorList>
    </citation>
    <scope>NUCLEOTIDE SEQUENCE [LARGE SCALE GENOMIC DNA]</scope>
    <source>
        <strain evidence="2 3">2ta16</strain>
    </source>
</reference>
<feature type="transmembrane region" description="Helical" evidence="1">
    <location>
        <begin position="118"/>
        <end position="138"/>
    </location>
</feature>
<evidence type="ECO:0000313" key="3">
    <source>
        <dbReference type="Proteomes" id="UP000017820"/>
    </source>
</evidence>
<feature type="transmembrane region" description="Helical" evidence="1">
    <location>
        <begin position="88"/>
        <end position="112"/>
    </location>
</feature>
<dbReference type="AlphaFoldDB" id="V4HY82"/>
<evidence type="ECO:0000256" key="1">
    <source>
        <dbReference type="SAM" id="Phobius"/>
    </source>
</evidence>
<dbReference type="Proteomes" id="UP000017820">
    <property type="component" value="Unassembled WGS sequence"/>
</dbReference>
<accession>V4HY82</accession>
<dbReference type="EMBL" id="AUSV01000013">
    <property type="protein sequence ID" value="ESP94773.1"/>
    <property type="molecule type" value="Genomic_DNA"/>
</dbReference>
<evidence type="ECO:0000313" key="2">
    <source>
        <dbReference type="EMBL" id="ESP94773.1"/>
    </source>
</evidence>
<keyword evidence="1" id="KW-0812">Transmembrane</keyword>
<feature type="transmembrane region" description="Helical" evidence="1">
    <location>
        <begin position="54"/>
        <end position="76"/>
    </location>
</feature>